<keyword evidence="1" id="KW-1133">Transmembrane helix</keyword>
<gene>
    <name evidence="2" type="ORF">DFH94DRAFT_798182</name>
</gene>
<organism evidence="2 3">
    <name type="scientific">Russula ochroleuca</name>
    <dbReference type="NCBI Taxonomy" id="152965"/>
    <lineage>
        <taxon>Eukaryota</taxon>
        <taxon>Fungi</taxon>
        <taxon>Dikarya</taxon>
        <taxon>Basidiomycota</taxon>
        <taxon>Agaricomycotina</taxon>
        <taxon>Agaricomycetes</taxon>
        <taxon>Russulales</taxon>
        <taxon>Russulaceae</taxon>
        <taxon>Russula</taxon>
    </lineage>
</organism>
<feature type="transmembrane region" description="Helical" evidence="1">
    <location>
        <begin position="55"/>
        <end position="80"/>
    </location>
</feature>
<keyword evidence="1" id="KW-0472">Membrane</keyword>
<accession>A0A9P5N6A8</accession>
<sequence length="207" mass="22136">MARRRLAVASRQKEYPLRLSGLGSSHAYLVVIIATPSPSPWLSPSRHCHRHLPRLPVAVLVPVVIFTTAVGLSAIALVAAPRRAIAFTASSLFLAPRRPSLAPALASHPLPASLDTGNLETLSKRVQFGRGEVTKAIDCTGSAMPLMAHAGAEFVIKVIKAFSSERASSSSSYAYLDIDKEGGTAVKEIGKELDYLSMNVYIGVNEF</sequence>
<protein>
    <submittedName>
        <fullName evidence="2">Uncharacterized protein</fullName>
    </submittedName>
</protein>
<reference evidence="2" key="2">
    <citation type="journal article" date="2020" name="Nat. Commun.">
        <title>Large-scale genome sequencing of mycorrhizal fungi provides insights into the early evolution of symbiotic traits.</title>
        <authorList>
            <person name="Miyauchi S."/>
            <person name="Kiss E."/>
            <person name="Kuo A."/>
            <person name="Drula E."/>
            <person name="Kohler A."/>
            <person name="Sanchez-Garcia M."/>
            <person name="Morin E."/>
            <person name="Andreopoulos B."/>
            <person name="Barry K.W."/>
            <person name="Bonito G."/>
            <person name="Buee M."/>
            <person name="Carver A."/>
            <person name="Chen C."/>
            <person name="Cichocki N."/>
            <person name="Clum A."/>
            <person name="Culley D."/>
            <person name="Crous P.W."/>
            <person name="Fauchery L."/>
            <person name="Girlanda M."/>
            <person name="Hayes R.D."/>
            <person name="Keri Z."/>
            <person name="LaButti K."/>
            <person name="Lipzen A."/>
            <person name="Lombard V."/>
            <person name="Magnuson J."/>
            <person name="Maillard F."/>
            <person name="Murat C."/>
            <person name="Nolan M."/>
            <person name="Ohm R.A."/>
            <person name="Pangilinan J."/>
            <person name="Pereira M.F."/>
            <person name="Perotto S."/>
            <person name="Peter M."/>
            <person name="Pfister S."/>
            <person name="Riley R."/>
            <person name="Sitrit Y."/>
            <person name="Stielow J.B."/>
            <person name="Szollosi G."/>
            <person name="Zifcakova L."/>
            <person name="Stursova M."/>
            <person name="Spatafora J.W."/>
            <person name="Tedersoo L."/>
            <person name="Vaario L.M."/>
            <person name="Yamada A."/>
            <person name="Yan M."/>
            <person name="Wang P."/>
            <person name="Xu J."/>
            <person name="Bruns T."/>
            <person name="Baldrian P."/>
            <person name="Vilgalys R."/>
            <person name="Dunand C."/>
            <person name="Henrissat B."/>
            <person name="Grigoriev I.V."/>
            <person name="Hibbett D."/>
            <person name="Nagy L.G."/>
            <person name="Martin F.M."/>
        </authorList>
    </citation>
    <scope>NUCLEOTIDE SEQUENCE</scope>
    <source>
        <strain evidence="2">Prilba</strain>
    </source>
</reference>
<dbReference type="Proteomes" id="UP000759537">
    <property type="component" value="Unassembled WGS sequence"/>
</dbReference>
<dbReference type="Gene3D" id="3.90.110.10">
    <property type="entry name" value="Lactate dehydrogenase/glycoside hydrolase, family 4, C-terminal"/>
    <property type="match status" value="1"/>
</dbReference>
<name>A0A9P5N6A8_9AGAM</name>
<evidence type="ECO:0000313" key="2">
    <source>
        <dbReference type="EMBL" id="KAF8487452.1"/>
    </source>
</evidence>
<comment type="caution">
    <text evidence="2">The sequence shown here is derived from an EMBL/GenBank/DDBJ whole genome shotgun (WGS) entry which is preliminary data.</text>
</comment>
<dbReference type="EMBL" id="WHVB01000001">
    <property type="protein sequence ID" value="KAF8487452.1"/>
    <property type="molecule type" value="Genomic_DNA"/>
</dbReference>
<dbReference type="AlphaFoldDB" id="A0A9P5N6A8"/>
<dbReference type="InterPro" id="IPR015955">
    <property type="entry name" value="Lactate_DH/Glyco_Ohase_4_C"/>
</dbReference>
<keyword evidence="3" id="KW-1185">Reference proteome</keyword>
<evidence type="ECO:0000313" key="3">
    <source>
        <dbReference type="Proteomes" id="UP000759537"/>
    </source>
</evidence>
<evidence type="ECO:0000256" key="1">
    <source>
        <dbReference type="SAM" id="Phobius"/>
    </source>
</evidence>
<dbReference type="GO" id="GO:0016616">
    <property type="term" value="F:oxidoreductase activity, acting on the CH-OH group of donors, NAD or NADP as acceptor"/>
    <property type="evidence" value="ECO:0007669"/>
    <property type="project" value="InterPro"/>
</dbReference>
<proteinExistence type="predicted"/>
<keyword evidence="1" id="KW-0812">Transmembrane</keyword>
<feature type="transmembrane region" description="Helical" evidence="1">
    <location>
        <begin position="15"/>
        <end position="35"/>
    </location>
</feature>
<reference evidence="2" key="1">
    <citation type="submission" date="2019-10" db="EMBL/GenBank/DDBJ databases">
        <authorList>
            <consortium name="DOE Joint Genome Institute"/>
            <person name="Kuo A."/>
            <person name="Miyauchi S."/>
            <person name="Kiss E."/>
            <person name="Drula E."/>
            <person name="Kohler A."/>
            <person name="Sanchez-Garcia M."/>
            <person name="Andreopoulos B."/>
            <person name="Barry K.W."/>
            <person name="Bonito G."/>
            <person name="Buee M."/>
            <person name="Carver A."/>
            <person name="Chen C."/>
            <person name="Cichocki N."/>
            <person name="Clum A."/>
            <person name="Culley D."/>
            <person name="Crous P.W."/>
            <person name="Fauchery L."/>
            <person name="Girlanda M."/>
            <person name="Hayes R."/>
            <person name="Keri Z."/>
            <person name="LaButti K."/>
            <person name="Lipzen A."/>
            <person name="Lombard V."/>
            <person name="Magnuson J."/>
            <person name="Maillard F."/>
            <person name="Morin E."/>
            <person name="Murat C."/>
            <person name="Nolan M."/>
            <person name="Ohm R."/>
            <person name="Pangilinan J."/>
            <person name="Pereira M."/>
            <person name="Perotto S."/>
            <person name="Peter M."/>
            <person name="Riley R."/>
            <person name="Sitrit Y."/>
            <person name="Stielow B."/>
            <person name="Szollosi G."/>
            <person name="Zifcakova L."/>
            <person name="Stursova M."/>
            <person name="Spatafora J.W."/>
            <person name="Tedersoo L."/>
            <person name="Vaario L.-M."/>
            <person name="Yamada A."/>
            <person name="Yan M."/>
            <person name="Wang P."/>
            <person name="Xu J."/>
            <person name="Bruns T."/>
            <person name="Baldrian P."/>
            <person name="Vilgalys R."/>
            <person name="Henrissat B."/>
            <person name="Grigoriev I.V."/>
            <person name="Hibbett D."/>
            <person name="Nagy L.G."/>
            <person name="Martin F.M."/>
        </authorList>
    </citation>
    <scope>NUCLEOTIDE SEQUENCE</scope>
    <source>
        <strain evidence="2">Prilba</strain>
    </source>
</reference>